<evidence type="ECO:0000313" key="3">
    <source>
        <dbReference type="Proteomes" id="UP000555003"/>
    </source>
</evidence>
<accession>A0ABR6DLZ4</accession>
<dbReference type="EMBL" id="JACJIS010000001">
    <property type="protein sequence ID" value="MBA9072499.1"/>
    <property type="molecule type" value="Genomic_DNA"/>
</dbReference>
<proteinExistence type="predicted"/>
<evidence type="ECO:0000256" key="1">
    <source>
        <dbReference type="SAM" id="Phobius"/>
    </source>
</evidence>
<feature type="transmembrane region" description="Helical" evidence="1">
    <location>
        <begin position="51"/>
        <end position="70"/>
    </location>
</feature>
<protein>
    <submittedName>
        <fullName evidence="2">Integral membrane protein</fullName>
    </submittedName>
</protein>
<comment type="caution">
    <text evidence="2">The sequence shown here is derived from an EMBL/GenBank/DDBJ whole genome shotgun (WGS) entry which is preliminary data.</text>
</comment>
<feature type="transmembrane region" description="Helical" evidence="1">
    <location>
        <begin position="25"/>
        <end position="45"/>
    </location>
</feature>
<keyword evidence="3" id="KW-1185">Reference proteome</keyword>
<gene>
    <name evidence="2" type="ORF">GGR22_000625</name>
</gene>
<reference evidence="2 3" key="1">
    <citation type="submission" date="2020-08" db="EMBL/GenBank/DDBJ databases">
        <title>Genomic Encyclopedia of Type Strains, Phase IV (KMG-IV): sequencing the most valuable type-strain genomes for metagenomic binning, comparative biology and taxonomic classification.</title>
        <authorList>
            <person name="Goeker M."/>
        </authorList>
    </citation>
    <scope>NUCLEOTIDE SEQUENCE [LARGE SCALE GENOMIC DNA]</scope>
    <source>
        <strain evidence="2 3">DSM 100397</strain>
    </source>
</reference>
<keyword evidence="1" id="KW-0812">Transmembrane</keyword>
<keyword evidence="1" id="KW-1133">Transmembrane helix</keyword>
<evidence type="ECO:0000313" key="2">
    <source>
        <dbReference type="EMBL" id="MBA9072499.1"/>
    </source>
</evidence>
<sequence>MSGNRKLTELTIEELKIKQKRFRSFVSILSVVTLLALITFVYFAIKSNNYNFLVLLGGCSITLLLCITILKQVETEIKSRNSD</sequence>
<name>A0ABR6DLZ4_9FLAO</name>
<keyword evidence="1" id="KW-0472">Membrane</keyword>
<dbReference type="Proteomes" id="UP000555003">
    <property type="component" value="Unassembled WGS sequence"/>
</dbReference>
<organism evidence="2 3">
    <name type="scientific">Flavobacterium gossypii</name>
    <dbReference type="NCBI Taxonomy" id="1646119"/>
    <lineage>
        <taxon>Bacteria</taxon>
        <taxon>Pseudomonadati</taxon>
        <taxon>Bacteroidota</taxon>
        <taxon>Flavobacteriia</taxon>
        <taxon>Flavobacteriales</taxon>
        <taxon>Flavobacteriaceae</taxon>
        <taxon>Flavobacterium</taxon>
    </lineage>
</organism>